<dbReference type="InterPro" id="IPR027417">
    <property type="entry name" value="P-loop_NTPase"/>
</dbReference>
<dbReference type="Gene3D" id="3.40.50.300">
    <property type="entry name" value="P-loop containing nucleotide triphosphate hydrolases"/>
    <property type="match status" value="1"/>
</dbReference>
<dbReference type="OrthoDB" id="7366995at2"/>
<dbReference type="RefSeq" id="WP_021098257.1">
    <property type="nucleotide sequence ID" value="NZ_KE557322.1"/>
</dbReference>
<dbReference type="SUPFAM" id="SSF52540">
    <property type="entry name" value="P-loop containing nucleoside triphosphate hydrolases"/>
    <property type="match status" value="1"/>
</dbReference>
<dbReference type="STRING" id="1123069.ruthe_02174"/>
<dbReference type="Proteomes" id="UP000015346">
    <property type="component" value="Unassembled WGS sequence"/>
</dbReference>
<proteinExistence type="predicted"/>
<gene>
    <name evidence="1" type="ORF">ruthe_02174</name>
</gene>
<keyword evidence="1" id="KW-0808">Transferase</keyword>
<dbReference type="EMBL" id="AOLV01000024">
    <property type="protein sequence ID" value="EPX84494.1"/>
    <property type="molecule type" value="Genomic_DNA"/>
</dbReference>
<reference evidence="1 2" key="1">
    <citation type="journal article" date="2013" name="Stand. Genomic Sci.">
        <title>Genome sequence of the reddish-pigmented Rubellimicrobium thermophilum type strain (DSM 16684(T)), a member of the Roseobacter clade.</title>
        <authorList>
            <person name="Fiebig A."/>
            <person name="Riedel T."/>
            <person name="Gronow S."/>
            <person name="Petersen J."/>
            <person name="Klenk H.P."/>
            <person name="Goker M."/>
        </authorList>
    </citation>
    <scope>NUCLEOTIDE SEQUENCE [LARGE SCALE GENOMIC DNA]</scope>
    <source>
        <strain evidence="1 2">DSM 16684</strain>
    </source>
</reference>
<organism evidence="1 2">
    <name type="scientific">Rubellimicrobium thermophilum DSM 16684</name>
    <dbReference type="NCBI Taxonomy" id="1123069"/>
    <lineage>
        <taxon>Bacteria</taxon>
        <taxon>Pseudomonadati</taxon>
        <taxon>Pseudomonadota</taxon>
        <taxon>Alphaproteobacteria</taxon>
        <taxon>Rhodobacterales</taxon>
        <taxon>Roseobacteraceae</taxon>
        <taxon>Rubellimicrobium</taxon>
    </lineage>
</organism>
<name>S9SE14_9RHOB</name>
<dbReference type="GO" id="GO:0016020">
    <property type="term" value="C:membrane"/>
    <property type="evidence" value="ECO:0007669"/>
    <property type="project" value="InterPro"/>
</dbReference>
<protein>
    <submittedName>
        <fullName evidence="1">Sulfotransferase family</fullName>
    </submittedName>
</protein>
<evidence type="ECO:0000313" key="2">
    <source>
        <dbReference type="Proteomes" id="UP000015346"/>
    </source>
</evidence>
<accession>S9SE14</accession>
<dbReference type="AlphaFoldDB" id="S9SE14"/>
<dbReference type="HOGENOM" id="CLU_831247_0_0_5"/>
<dbReference type="InterPro" id="IPR005331">
    <property type="entry name" value="Sulfotransferase"/>
</dbReference>
<dbReference type="GO" id="GO:0008146">
    <property type="term" value="F:sulfotransferase activity"/>
    <property type="evidence" value="ECO:0007669"/>
    <property type="project" value="InterPro"/>
</dbReference>
<sequence>MLLFDDSYDDLRRILAHPDHLVIFFHAHKTAGTTVEKALIAHYGTRAIPCHNPADRKAALARLEGRSRPAGRLVVYGHDAVFLQDDLGRLGYRAGENLFRFTFLRHPLDRLESWHAFRRLRDPAVTDSIAEFAQHYRKYSLVRHFRIEAEVVDWMREGIDFVGLCEDFERSAALLFQLLDMPAPEVKSYNVNRGEKERLPLADLPQFLHRYRRETAMYEIARAALLRACEAHLTRQPVDARVIGSFAKVTRTNRSLEANNDAHSLYLTGIELLEEDPGRAQAFFEKALRRNIRFAKRIAAALRGRDDAMLAALHGRFASEALDPEERQHVALLS</sequence>
<dbReference type="Pfam" id="PF03567">
    <property type="entry name" value="Sulfotransfer_2"/>
    <property type="match status" value="1"/>
</dbReference>
<evidence type="ECO:0000313" key="1">
    <source>
        <dbReference type="EMBL" id="EPX84494.1"/>
    </source>
</evidence>
<keyword evidence="2" id="KW-1185">Reference proteome</keyword>
<comment type="caution">
    <text evidence="1">The sequence shown here is derived from an EMBL/GenBank/DDBJ whole genome shotgun (WGS) entry which is preliminary data.</text>
</comment>